<protein>
    <submittedName>
        <fullName evidence="3">Right-handed parallel beta-helix repeat-containing protein</fullName>
    </submittedName>
</protein>
<dbReference type="AlphaFoldDB" id="A0A506PPT9"/>
<dbReference type="Proteomes" id="UP000317332">
    <property type="component" value="Unassembled WGS sequence"/>
</dbReference>
<dbReference type="Pfam" id="PF13229">
    <property type="entry name" value="Beta_helix"/>
    <property type="match status" value="1"/>
</dbReference>
<comment type="caution">
    <text evidence="3">The sequence shown here is derived from an EMBL/GenBank/DDBJ whole genome shotgun (WGS) entry which is preliminary data.</text>
</comment>
<evidence type="ECO:0000313" key="4">
    <source>
        <dbReference type="Proteomes" id="UP000317332"/>
    </source>
</evidence>
<dbReference type="EMBL" id="VHIQ01000001">
    <property type="protein sequence ID" value="TPV35589.1"/>
    <property type="molecule type" value="Genomic_DNA"/>
</dbReference>
<sequence>MTSKLLFVCLLLSLNCCSQPNESNYYFHPELGNDQNNGTNKSQAFKSLKKLNSLSLKPGDTIFLASGTTFKETLLLAKISGKKNNPIVVTSVSWDNSETVQPAVIDFKNFEAGIHIEDASFINISNIKLTGNGYDANTPQDFNRRCGILLTNKAATIVEHIYLDHLEIFDVFYENKGFVRGLEEVKTANGTQKYGWGIRIINQNENAIIKDITLKNNIINNVAHTGIKLTGNQKNISNIIIDNNEVSYTGGPGIQMSEVTNVHVLNNVVTYSGSDNDTRKWGRGSGLWTWGSDHVLIEKNKFMYANGPGDSAGVHIDFNCNDIVIQYNLSAHNAGGFCEILGNNYNCVYRYNVSVNDGHRIKGENGAFQEGKLFWLSGYQGNKSPRKGPVNSYFYNNTMYVDETIISKFAVDNTSKGILIANNIFYLLGDSKMVKGDQYVPDNSNKTASEQVFFKHNLFLSEENWPNEIGLTDETPFYGNPEFLNAGGLTIEDYLPKARDLVKQKGLLINPLPEDDFFTSESLQLKTDILGNTIGKTPSIGAIEPK</sequence>
<dbReference type="RefSeq" id="WP_140988599.1">
    <property type="nucleotide sequence ID" value="NZ_VHIQ01000001.1"/>
</dbReference>
<dbReference type="InterPro" id="IPR012334">
    <property type="entry name" value="Pectin_lyas_fold"/>
</dbReference>
<feature type="signal peptide" evidence="1">
    <location>
        <begin position="1"/>
        <end position="20"/>
    </location>
</feature>
<dbReference type="SMART" id="SM00710">
    <property type="entry name" value="PbH1"/>
    <property type="match status" value="6"/>
</dbReference>
<dbReference type="InterPro" id="IPR039448">
    <property type="entry name" value="Beta_helix"/>
</dbReference>
<feature type="chain" id="PRO_5021221467" evidence="1">
    <location>
        <begin position="21"/>
        <end position="546"/>
    </location>
</feature>
<proteinExistence type="predicted"/>
<name>A0A506PPT9_9FLAO</name>
<evidence type="ECO:0000313" key="3">
    <source>
        <dbReference type="EMBL" id="TPV35589.1"/>
    </source>
</evidence>
<dbReference type="InterPro" id="IPR006626">
    <property type="entry name" value="PbH1"/>
</dbReference>
<keyword evidence="1" id="KW-0732">Signal</keyword>
<gene>
    <name evidence="3" type="ORF">FJ651_01375</name>
</gene>
<dbReference type="OrthoDB" id="646288at2"/>
<dbReference type="Gene3D" id="2.160.20.10">
    <property type="entry name" value="Single-stranded right-handed beta-helix, Pectin lyase-like"/>
    <property type="match status" value="2"/>
</dbReference>
<feature type="domain" description="Right handed beta helix" evidence="2">
    <location>
        <begin position="197"/>
        <end position="355"/>
    </location>
</feature>
<dbReference type="SUPFAM" id="SSF51126">
    <property type="entry name" value="Pectin lyase-like"/>
    <property type="match status" value="1"/>
</dbReference>
<organism evidence="3 4">
    <name type="scientific">Paucihalobacter ruber</name>
    <dbReference type="NCBI Taxonomy" id="2567861"/>
    <lineage>
        <taxon>Bacteria</taxon>
        <taxon>Pseudomonadati</taxon>
        <taxon>Bacteroidota</taxon>
        <taxon>Flavobacteriia</taxon>
        <taxon>Flavobacteriales</taxon>
        <taxon>Flavobacteriaceae</taxon>
        <taxon>Paucihalobacter</taxon>
    </lineage>
</organism>
<evidence type="ECO:0000256" key="1">
    <source>
        <dbReference type="SAM" id="SignalP"/>
    </source>
</evidence>
<reference evidence="3 4" key="1">
    <citation type="submission" date="2019-06" db="EMBL/GenBank/DDBJ databases">
        <title>Flavobacteriaceae Paucihalobacterium erythroidium CWB-1, complete genome.</title>
        <authorList>
            <person name="Wu S."/>
        </authorList>
    </citation>
    <scope>NUCLEOTIDE SEQUENCE [LARGE SCALE GENOMIC DNA]</scope>
    <source>
        <strain evidence="3 4">CWB-1</strain>
    </source>
</reference>
<dbReference type="InterPro" id="IPR011050">
    <property type="entry name" value="Pectin_lyase_fold/virulence"/>
</dbReference>
<accession>A0A506PPT9</accession>
<evidence type="ECO:0000259" key="2">
    <source>
        <dbReference type="Pfam" id="PF13229"/>
    </source>
</evidence>
<keyword evidence="4" id="KW-1185">Reference proteome</keyword>